<dbReference type="GO" id="GO:0005829">
    <property type="term" value="C:cytosol"/>
    <property type="evidence" value="ECO:0007669"/>
    <property type="project" value="TreeGrafter"/>
</dbReference>
<dbReference type="InterPro" id="IPR043135">
    <property type="entry name" value="Fur_C"/>
</dbReference>
<feature type="binding site" evidence="8">
    <location>
        <position position="123"/>
    </location>
    <ligand>
        <name>Fe cation</name>
        <dbReference type="ChEBI" id="CHEBI:24875"/>
    </ligand>
</feature>
<keyword evidence="10" id="KW-1185">Reference proteome</keyword>
<protein>
    <submittedName>
        <fullName evidence="9">Fur family transcriptional regulator, zinc uptake regulator</fullName>
    </submittedName>
</protein>
<gene>
    <name evidence="9" type="ORF">SAMN04488003_103178</name>
</gene>
<dbReference type="STRING" id="245187.SAMN04488003_103178"/>
<accession>A0A1H8AKH6</accession>
<dbReference type="GO" id="GO:1900376">
    <property type="term" value="P:regulation of secondary metabolite biosynthetic process"/>
    <property type="evidence" value="ECO:0007669"/>
    <property type="project" value="TreeGrafter"/>
</dbReference>
<dbReference type="GO" id="GO:0045892">
    <property type="term" value="P:negative regulation of DNA-templated transcription"/>
    <property type="evidence" value="ECO:0007669"/>
    <property type="project" value="TreeGrafter"/>
</dbReference>
<organism evidence="9 10">
    <name type="scientific">Loktanella fryxellensis</name>
    <dbReference type="NCBI Taxonomy" id="245187"/>
    <lineage>
        <taxon>Bacteria</taxon>
        <taxon>Pseudomonadati</taxon>
        <taxon>Pseudomonadota</taxon>
        <taxon>Alphaproteobacteria</taxon>
        <taxon>Rhodobacterales</taxon>
        <taxon>Roseobacteraceae</taxon>
        <taxon>Loktanella</taxon>
    </lineage>
</organism>
<keyword evidence="4" id="KW-0805">Transcription regulation</keyword>
<dbReference type="PANTHER" id="PTHR33202">
    <property type="entry name" value="ZINC UPTAKE REGULATION PROTEIN"/>
    <property type="match status" value="1"/>
</dbReference>
<evidence type="ECO:0000256" key="4">
    <source>
        <dbReference type="ARBA" id="ARBA00023015"/>
    </source>
</evidence>
<keyword evidence="3 7" id="KW-0862">Zinc</keyword>
<evidence type="ECO:0000313" key="9">
    <source>
        <dbReference type="EMBL" id="SEM70358.1"/>
    </source>
</evidence>
<dbReference type="GO" id="GO:0003700">
    <property type="term" value="F:DNA-binding transcription factor activity"/>
    <property type="evidence" value="ECO:0007669"/>
    <property type="project" value="InterPro"/>
</dbReference>
<dbReference type="OrthoDB" id="9801127at2"/>
<dbReference type="Gene3D" id="3.30.1490.190">
    <property type="match status" value="1"/>
</dbReference>
<dbReference type="SUPFAM" id="SSF46785">
    <property type="entry name" value="Winged helix' DNA-binding domain"/>
    <property type="match status" value="1"/>
</dbReference>
<keyword evidence="7" id="KW-0479">Metal-binding</keyword>
<dbReference type="InterPro" id="IPR036390">
    <property type="entry name" value="WH_DNA-bd_sf"/>
</dbReference>
<dbReference type="Gene3D" id="1.10.10.10">
    <property type="entry name" value="Winged helix-like DNA-binding domain superfamily/Winged helix DNA-binding domain"/>
    <property type="match status" value="1"/>
</dbReference>
<proteinExistence type="inferred from homology"/>
<dbReference type="AlphaFoldDB" id="A0A1H8AKH6"/>
<evidence type="ECO:0000256" key="8">
    <source>
        <dbReference type="PIRSR" id="PIRSR602481-2"/>
    </source>
</evidence>
<comment type="cofactor">
    <cofactor evidence="8">
        <name>Mn(2+)</name>
        <dbReference type="ChEBI" id="CHEBI:29035"/>
    </cofactor>
    <cofactor evidence="8">
        <name>Fe(2+)</name>
        <dbReference type="ChEBI" id="CHEBI:29033"/>
    </cofactor>
    <text evidence="8">Binds 1 Mn(2+) or Fe(2+) ion per subunit.</text>
</comment>
<feature type="binding site" evidence="7">
    <location>
        <position position="111"/>
    </location>
    <ligand>
        <name>Zn(2+)</name>
        <dbReference type="ChEBI" id="CHEBI:29105"/>
    </ligand>
</feature>
<keyword evidence="8" id="KW-0408">Iron</keyword>
<evidence type="ECO:0000256" key="2">
    <source>
        <dbReference type="ARBA" id="ARBA00022491"/>
    </source>
</evidence>
<feature type="binding site" evidence="7">
    <location>
        <position position="148"/>
    </location>
    <ligand>
        <name>Zn(2+)</name>
        <dbReference type="ChEBI" id="CHEBI:29105"/>
    </ligand>
</feature>
<comment type="cofactor">
    <cofactor evidence="7">
        <name>Zn(2+)</name>
        <dbReference type="ChEBI" id="CHEBI:29105"/>
    </cofactor>
    <text evidence="7">Binds 1 zinc ion per subunit.</text>
</comment>
<keyword evidence="5" id="KW-0238">DNA-binding</keyword>
<dbReference type="Proteomes" id="UP000199585">
    <property type="component" value="Unassembled WGS sequence"/>
</dbReference>
<reference evidence="9 10" key="1">
    <citation type="submission" date="2016-10" db="EMBL/GenBank/DDBJ databases">
        <authorList>
            <person name="de Groot N.N."/>
        </authorList>
    </citation>
    <scope>NUCLEOTIDE SEQUENCE [LARGE SCALE GENOMIC DNA]</scope>
    <source>
        <strain evidence="9 10">DSM 16213</strain>
    </source>
</reference>
<dbReference type="InterPro" id="IPR002481">
    <property type="entry name" value="FUR"/>
</dbReference>
<evidence type="ECO:0000313" key="10">
    <source>
        <dbReference type="Proteomes" id="UP000199585"/>
    </source>
</evidence>
<dbReference type="GO" id="GO:0000976">
    <property type="term" value="F:transcription cis-regulatory region binding"/>
    <property type="evidence" value="ECO:0007669"/>
    <property type="project" value="TreeGrafter"/>
</dbReference>
<dbReference type="InterPro" id="IPR036388">
    <property type="entry name" value="WH-like_DNA-bd_sf"/>
</dbReference>
<feature type="binding site" evidence="7">
    <location>
        <position position="151"/>
    </location>
    <ligand>
        <name>Zn(2+)</name>
        <dbReference type="ChEBI" id="CHEBI:29105"/>
    </ligand>
</feature>
<keyword evidence="6" id="KW-0804">Transcription</keyword>
<evidence type="ECO:0000256" key="5">
    <source>
        <dbReference type="ARBA" id="ARBA00023125"/>
    </source>
</evidence>
<dbReference type="RefSeq" id="WP_089899150.1">
    <property type="nucleotide sequence ID" value="NZ_FOCI01000003.1"/>
</dbReference>
<evidence type="ECO:0000256" key="1">
    <source>
        <dbReference type="ARBA" id="ARBA00007957"/>
    </source>
</evidence>
<feature type="binding site" evidence="7">
    <location>
        <position position="114"/>
    </location>
    <ligand>
        <name>Zn(2+)</name>
        <dbReference type="ChEBI" id="CHEBI:29105"/>
    </ligand>
</feature>
<dbReference type="PANTHER" id="PTHR33202:SF6">
    <property type="entry name" value="ZINC UPTAKE REGULATION PROTEIN"/>
    <property type="match status" value="1"/>
</dbReference>
<evidence type="ECO:0000256" key="6">
    <source>
        <dbReference type="ARBA" id="ARBA00023163"/>
    </source>
</evidence>
<name>A0A1H8AKH6_9RHOB</name>
<evidence type="ECO:0000256" key="7">
    <source>
        <dbReference type="PIRSR" id="PIRSR602481-1"/>
    </source>
</evidence>
<sequence length="162" mass="16971">MSASGFHAHDHAHCVSDALRSAEAVCATADLRLTPVRRRTLEILLESHAALGAYDVLARLDAEGLGSKPPVAYRALGFLVDNGFAHRIEALNAFIACAHPGADHAPAFLICRACHTVAETEAEAPMGRMAAQNGFAIERTVMEAQGLCPACQQAATPGQASA</sequence>
<dbReference type="EMBL" id="FOCI01000003">
    <property type="protein sequence ID" value="SEM70358.1"/>
    <property type="molecule type" value="Genomic_DNA"/>
</dbReference>
<dbReference type="GO" id="GO:0008270">
    <property type="term" value="F:zinc ion binding"/>
    <property type="evidence" value="ECO:0007669"/>
    <property type="project" value="TreeGrafter"/>
</dbReference>
<evidence type="ECO:0000256" key="3">
    <source>
        <dbReference type="ARBA" id="ARBA00022833"/>
    </source>
</evidence>
<keyword evidence="2" id="KW-0678">Repressor</keyword>
<comment type="similarity">
    <text evidence="1">Belongs to the Fur family.</text>
</comment>